<name>A0A940S7V5_9PROT</name>
<evidence type="ECO:0000313" key="4">
    <source>
        <dbReference type="Proteomes" id="UP000677537"/>
    </source>
</evidence>
<dbReference type="Gene3D" id="3.30.390.10">
    <property type="entry name" value="Enolase-like, N-terminal domain"/>
    <property type="match status" value="1"/>
</dbReference>
<comment type="caution">
    <text evidence="3">The sequence shown here is derived from an EMBL/GenBank/DDBJ whole genome shotgun (WGS) entry which is preliminary data.</text>
</comment>
<dbReference type="InterPro" id="IPR029065">
    <property type="entry name" value="Enolase_C-like"/>
</dbReference>
<dbReference type="PANTHER" id="PTHR48080">
    <property type="entry name" value="D-GALACTONATE DEHYDRATASE-RELATED"/>
    <property type="match status" value="1"/>
</dbReference>
<sequence length="390" mass="42336">MKITGIESIVVNAQMRNWVFVKVLTDQDGLYGWGEATLNWKTRAVTGAVEDLAPLLIGRDPRDIAQACRVMQKQSYYRLGIIGMTAISGIEHALWDIAGKALGVPVWRLLGGRVRDKVRLYTHLGLGDMSAVYETFDAGQLTERAQAVLEAGYDALKVVFIPYAGATASPAALRHVERLGRALRDAVGEDTEVMVDFHGRPATVSASLGFIRALEPLAPMFCEEPIQPGDTEGLVQIVAASRSPIATGERLVGVREFADLLQRRAAHILQPDLNHCGGLLEAQKIAAFAEVAQVGIAPHNPNGPLAGIAALHYAVATPNFVIQEAMPGSVPWYHDVVRQPVQREGGFWPVPDLPGFGVEVDEKEAAKHPFQQEVLHAQNALLEDGTVVDW</sequence>
<dbReference type="Pfam" id="PF02746">
    <property type="entry name" value="MR_MLE_N"/>
    <property type="match status" value="1"/>
</dbReference>
<proteinExistence type="predicted"/>
<dbReference type="InterPro" id="IPR036849">
    <property type="entry name" value="Enolase-like_C_sf"/>
</dbReference>
<dbReference type="SUPFAM" id="SSF54826">
    <property type="entry name" value="Enolase N-terminal domain-like"/>
    <property type="match status" value="1"/>
</dbReference>
<dbReference type="InterPro" id="IPR029017">
    <property type="entry name" value="Enolase-like_N"/>
</dbReference>
<accession>A0A940S7V5</accession>
<keyword evidence="1" id="KW-0456">Lyase</keyword>
<dbReference type="InterPro" id="IPR034593">
    <property type="entry name" value="DgoD-like"/>
</dbReference>
<organism evidence="3 4">
    <name type="scientific">Roseomonas indoligenes</name>
    <dbReference type="NCBI Taxonomy" id="2820811"/>
    <lineage>
        <taxon>Bacteria</taxon>
        <taxon>Pseudomonadati</taxon>
        <taxon>Pseudomonadota</taxon>
        <taxon>Alphaproteobacteria</taxon>
        <taxon>Acetobacterales</taxon>
        <taxon>Roseomonadaceae</taxon>
        <taxon>Roseomonas</taxon>
    </lineage>
</organism>
<dbReference type="GO" id="GO:0016829">
    <property type="term" value="F:lyase activity"/>
    <property type="evidence" value="ECO:0007669"/>
    <property type="project" value="UniProtKB-KW"/>
</dbReference>
<dbReference type="PROSITE" id="PS00908">
    <property type="entry name" value="MR_MLE_1"/>
    <property type="match status" value="1"/>
</dbReference>
<dbReference type="InterPro" id="IPR013342">
    <property type="entry name" value="Mandelate_racemase_C"/>
</dbReference>
<keyword evidence="4" id="KW-1185">Reference proteome</keyword>
<protein>
    <recommendedName>
        <fullName evidence="2">Mandelate racemase/muconate lactonizing enzyme C-terminal domain-containing protein</fullName>
    </recommendedName>
</protein>
<dbReference type="SFLD" id="SFLDS00001">
    <property type="entry name" value="Enolase"/>
    <property type="match status" value="1"/>
</dbReference>
<dbReference type="GO" id="GO:0000287">
    <property type="term" value="F:magnesium ion binding"/>
    <property type="evidence" value="ECO:0007669"/>
    <property type="project" value="UniProtKB-ARBA"/>
</dbReference>
<gene>
    <name evidence="3" type="ORF">J5Y10_21875</name>
</gene>
<reference evidence="3" key="1">
    <citation type="submission" date="2021-03" db="EMBL/GenBank/DDBJ databases">
        <authorList>
            <person name="So Y."/>
        </authorList>
    </citation>
    <scope>NUCLEOTIDE SEQUENCE</scope>
    <source>
        <strain evidence="3">SG15</strain>
    </source>
</reference>
<dbReference type="InterPro" id="IPR018110">
    <property type="entry name" value="Mandel_Rmase/mucon_lact_enz_CS"/>
</dbReference>
<evidence type="ECO:0000313" key="3">
    <source>
        <dbReference type="EMBL" id="MBP0495449.1"/>
    </source>
</evidence>
<dbReference type="PANTHER" id="PTHR48080:SF2">
    <property type="entry name" value="D-GALACTONATE DEHYDRATASE"/>
    <property type="match status" value="1"/>
</dbReference>
<dbReference type="SFLD" id="SFLDG00179">
    <property type="entry name" value="mandelate_racemase"/>
    <property type="match status" value="1"/>
</dbReference>
<dbReference type="SMART" id="SM00922">
    <property type="entry name" value="MR_MLE"/>
    <property type="match status" value="1"/>
</dbReference>
<dbReference type="Gene3D" id="3.20.20.120">
    <property type="entry name" value="Enolase-like C-terminal domain"/>
    <property type="match status" value="1"/>
</dbReference>
<dbReference type="InterPro" id="IPR013341">
    <property type="entry name" value="Mandelate_racemase_N_dom"/>
</dbReference>
<evidence type="ECO:0000256" key="1">
    <source>
        <dbReference type="ARBA" id="ARBA00023239"/>
    </source>
</evidence>
<evidence type="ECO:0000259" key="2">
    <source>
        <dbReference type="SMART" id="SM00922"/>
    </source>
</evidence>
<dbReference type="GO" id="GO:0009063">
    <property type="term" value="P:amino acid catabolic process"/>
    <property type="evidence" value="ECO:0007669"/>
    <property type="project" value="InterPro"/>
</dbReference>
<dbReference type="Proteomes" id="UP000677537">
    <property type="component" value="Unassembled WGS sequence"/>
</dbReference>
<feature type="domain" description="Mandelate racemase/muconate lactonizing enzyme C-terminal" evidence="2">
    <location>
        <begin position="138"/>
        <end position="244"/>
    </location>
</feature>
<dbReference type="RefSeq" id="WP_209376249.1">
    <property type="nucleotide sequence ID" value="NZ_JAGIZA010000017.1"/>
</dbReference>
<dbReference type="EMBL" id="JAGIZA010000017">
    <property type="protein sequence ID" value="MBP0495449.1"/>
    <property type="molecule type" value="Genomic_DNA"/>
</dbReference>
<dbReference type="AlphaFoldDB" id="A0A940S7V5"/>
<dbReference type="Pfam" id="PF13378">
    <property type="entry name" value="MR_MLE_C"/>
    <property type="match status" value="1"/>
</dbReference>
<dbReference type="SUPFAM" id="SSF51604">
    <property type="entry name" value="Enolase C-terminal domain-like"/>
    <property type="match status" value="1"/>
</dbReference>